<keyword evidence="1" id="KW-1133">Transmembrane helix</keyword>
<feature type="transmembrane region" description="Helical" evidence="1">
    <location>
        <begin position="249"/>
        <end position="270"/>
    </location>
</feature>
<keyword evidence="1" id="KW-0812">Transmembrane</keyword>
<feature type="transmembrane region" description="Helical" evidence="1">
    <location>
        <begin position="182"/>
        <end position="206"/>
    </location>
</feature>
<dbReference type="Proteomes" id="UP000292702">
    <property type="component" value="Unassembled WGS sequence"/>
</dbReference>
<evidence type="ECO:0000256" key="1">
    <source>
        <dbReference type="SAM" id="Phobius"/>
    </source>
</evidence>
<dbReference type="OrthoDB" id="2796825at2759"/>
<dbReference type="EMBL" id="RWJN01000085">
    <property type="protein sequence ID" value="TCD67790.1"/>
    <property type="molecule type" value="Genomic_DNA"/>
</dbReference>
<feature type="transmembrane region" description="Helical" evidence="1">
    <location>
        <begin position="29"/>
        <end position="50"/>
    </location>
</feature>
<accession>A0A4R0RH46</accession>
<comment type="caution">
    <text evidence="2">The sequence shown here is derived from an EMBL/GenBank/DDBJ whole genome shotgun (WGS) entry which is preliminary data.</text>
</comment>
<sequence length="347" mass="38627">MPPSNPFSPVNETSSQIWVDEVTIDGASIAFVAYGVHITLCFLCLNLLWAERKNKARNAYAWMVYILTLFVLGSVGNGMNMYLNQSAFVNNRNYPGGPGQYEIDEYSLAYNVVGTAAYMMNTWCQDGLLLYRFYIIVCSAWWMMIVPICIFIVSIVMSLLLLSLLAQPGSTLWESSSVNFALAYWSTSIATTITLTTLIVGHLLYMRLKVRGSIGTPYLSVSAMLIESAFLYSAFALAFLIPYAQNSSVNYLLFQVLGQVQSIAPLLIILRVAQGRALSRETWRDTINASKPMHFRNHAHLDTLTSSVTVPTPALPKIDHSKTMVIDTFNPNSSSNSTELIVFSSRK</sequence>
<reference evidence="2 3" key="1">
    <citation type="submission" date="2018-11" db="EMBL/GenBank/DDBJ databases">
        <title>Genome assembly of Steccherinum ochraceum LE-BIN_3174, the white-rot fungus of the Steccherinaceae family (The Residual Polyporoid clade, Polyporales, Basidiomycota).</title>
        <authorList>
            <person name="Fedorova T.V."/>
            <person name="Glazunova O.A."/>
            <person name="Landesman E.O."/>
            <person name="Moiseenko K.V."/>
            <person name="Psurtseva N.V."/>
            <person name="Savinova O.S."/>
            <person name="Shakhova N.V."/>
            <person name="Tyazhelova T.V."/>
            <person name="Vasina D.V."/>
        </authorList>
    </citation>
    <scope>NUCLEOTIDE SEQUENCE [LARGE SCALE GENOMIC DNA]</scope>
    <source>
        <strain evidence="2 3">LE-BIN_3174</strain>
    </source>
</reference>
<feature type="transmembrane region" description="Helical" evidence="1">
    <location>
        <begin position="133"/>
        <end position="162"/>
    </location>
</feature>
<evidence type="ECO:0000313" key="2">
    <source>
        <dbReference type="EMBL" id="TCD67790.1"/>
    </source>
</evidence>
<evidence type="ECO:0000313" key="3">
    <source>
        <dbReference type="Proteomes" id="UP000292702"/>
    </source>
</evidence>
<feature type="transmembrane region" description="Helical" evidence="1">
    <location>
        <begin position="218"/>
        <end position="243"/>
    </location>
</feature>
<keyword evidence="3" id="KW-1185">Reference proteome</keyword>
<proteinExistence type="predicted"/>
<keyword evidence="1" id="KW-0472">Membrane</keyword>
<name>A0A4R0RH46_9APHY</name>
<organism evidence="2 3">
    <name type="scientific">Steccherinum ochraceum</name>
    <dbReference type="NCBI Taxonomy" id="92696"/>
    <lineage>
        <taxon>Eukaryota</taxon>
        <taxon>Fungi</taxon>
        <taxon>Dikarya</taxon>
        <taxon>Basidiomycota</taxon>
        <taxon>Agaricomycotina</taxon>
        <taxon>Agaricomycetes</taxon>
        <taxon>Polyporales</taxon>
        <taxon>Steccherinaceae</taxon>
        <taxon>Steccherinum</taxon>
    </lineage>
</organism>
<feature type="transmembrane region" description="Helical" evidence="1">
    <location>
        <begin position="62"/>
        <end position="83"/>
    </location>
</feature>
<protein>
    <submittedName>
        <fullName evidence="2">Uncharacterized protein</fullName>
    </submittedName>
</protein>
<dbReference type="AlphaFoldDB" id="A0A4R0RH46"/>
<gene>
    <name evidence="2" type="ORF">EIP91_011918</name>
</gene>